<organism evidence="10 11">
    <name type="scientific">Rubrobacter tropicus</name>
    <dbReference type="NCBI Taxonomy" id="2653851"/>
    <lineage>
        <taxon>Bacteria</taxon>
        <taxon>Bacillati</taxon>
        <taxon>Actinomycetota</taxon>
        <taxon>Rubrobacteria</taxon>
        <taxon>Rubrobacterales</taxon>
        <taxon>Rubrobacteraceae</taxon>
        <taxon>Rubrobacter</taxon>
    </lineage>
</organism>
<feature type="domain" description="Polysaccharide chain length determinant N-terminal" evidence="9">
    <location>
        <begin position="34"/>
        <end position="125"/>
    </location>
</feature>
<sequence>MTLIPRTGVNGKGIANPTGAGTGSAGSDRHEDVLSFKELLQVVRRRLWLVVLLALLMSGAAMAYSLLLQTPKYEATIKILVGQASGNPETRSSLGDEVQGLLQLTGTMAEAVDTRSVADRVITELNLATTPQEFSLNLSAQQIPETQFIEVTYADPNPAQAQQIANTTGDEFSQKVSEVSPSANAVTATVWERAQLPETPSSPQPLLYGLLALSFGAMLGVSLAFLLEYLDDSWRSAEEVEKVSGLFVLGAIPQFGAPSGKPRGKYEDRG</sequence>
<dbReference type="AlphaFoldDB" id="A0A6G8Q9J1"/>
<name>A0A6G8Q9J1_9ACTN</name>
<keyword evidence="4 8" id="KW-0812">Transmembrane</keyword>
<comment type="similarity">
    <text evidence="2">Belongs to the CpsC/CapA family.</text>
</comment>
<evidence type="ECO:0000256" key="5">
    <source>
        <dbReference type="ARBA" id="ARBA00022989"/>
    </source>
</evidence>
<feature type="transmembrane region" description="Helical" evidence="8">
    <location>
        <begin position="206"/>
        <end position="227"/>
    </location>
</feature>
<evidence type="ECO:0000256" key="8">
    <source>
        <dbReference type="SAM" id="Phobius"/>
    </source>
</evidence>
<dbReference type="InterPro" id="IPR050445">
    <property type="entry name" value="Bact_polysacc_biosynth/exp"/>
</dbReference>
<feature type="transmembrane region" description="Helical" evidence="8">
    <location>
        <begin position="47"/>
        <end position="67"/>
    </location>
</feature>
<keyword evidence="6 8" id="KW-0472">Membrane</keyword>
<dbReference type="KEGG" id="rub:GBA63_11225"/>
<evidence type="ECO:0000256" key="7">
    <source>
        <dbReference type="SAM" id="MobiDB-lite"/>
    </source>
</evidence>
<protein>
    <recommendedName>
        <fullName evidence="9">Polysaccharide chain length determinant N-terminal domain-containing protein</fullName>
    </recommendedName>
</protein>
<reference evidence="10 11" key="1">
    <citation type="submission" date="2019-10" db="EMBL/GenBank/DDBJ databases">
        <title>Rubrobacter sp nov SCSIO 52090 isolated from a deep-sea sediment in the South China Sea.</title>
        <authorList>
            <person name="Chen R.W."/>
        </authorList>
    </citation>
    <scope>NUCLEOTIDE SEQUENCE [LARGE SCALE GENOMIC DNA]</scope>
    <source>
        <strain evidence="10 11">SCSIO 52909</strain>
    </source>
</reference>
<evidence type="ECO:0000256" key="2">
    <source>
        <dbReference type="ARBA" id="ARBA00006683"/>
    </source>
</evidence>
<keyword evidence="3" id="KW-1003">Cell membrane</keyword>
<dbReference type="PANTHER" id="PTHR32309:SF31">
    <property type="entry name" value="CAPSULAR EXOPOLYSACCHARIDE FAMILY"/>
    <property type="match status" value="1"/>
</dbReference>
<keyword evidence="5 8" id="KW-1133">Transmembrane helix</keyword>
<evidence type="ECO:0000256" key="1">
    <source>
        <dbReference type="ARBA" id="ARBA00004651"/>
    </source>
</evidence>
<comment type="subcellular location">
    <subcellularLocation>
        <location evidence="1">Cell membrane</location>
        <topology evidence="1">Multi-pass membrane protein</topology>
    </subcellularLocation>
</comment>
<evidence type="ECO:0000259" key="9">
    <source>
        <dbReference type="Pfam" id="PF02706"/>
    </source>
</evidence>
<dbReference type="InterPro" id="IPR003856">
    <property type="entry name" value="LPS_length_determ_N"/>
</dbReference>
<dbReference type="GO" id="GO:0005886">
    <property type="term" value="C:plasma membrane"/>
    <property type="evidence" value="ECO:0007669"/>
    <property type="project" value="UniProtKB-SubCell"/>
</dbReference>
<evidence type="ECO:0000313" key="10">
    <source>
        <dbReference type="EMBL" id="QIN83150.1"/>
    </source>
</evidence>
<feature type="region of interest" description="Disordered" evidence="7">
    <location>
        <begin position="1"/>
        <end position="29"/>
    </location>
</feature>
<dbReference type="RefSeq" id="WP_166176161.1">
    <property type="nucleotide sequence ID" value="NZ_CP045119.1"/>
</dbReference>
<evidence type="ECO:0000256" key="6">
    <source>
        <dbReference type="ARBA" id="ARBA00023136"/>
    </source>
</evidence>
<gene>
    <name evidence="10" type="ORF">GBA63_11225</name>
</gene>
<accession>A0A6G8Q9J1</accession>
<dbReference type="Proteomes" id="UP000501452">
    <property type="component" value="Chromosome"/>
</dbReference>
<dbReference type="Pfam" id="PF02706">
    <property type="entry name" value="Wzz"/>
    <property type="match status" value="1"/>
</dbReference>
<dbReference type="EMBL" id="CP045119">
    <property type="protein sequence ID" value="QIN83150.1"/>
    <property type="molecule type" value="Genomic_DNA"/>
</dbReference>
<evidence type="ECO:0000256" key="4">
    <source>
        <dbReference type="ARBA" id="ARBA00022692"/>
    </source>
</evidence>
<evidence type="ECO:0000256" key="3">
    <source>
        <dbReference type="ARBA" id="ARBA00022475"/>
    </source>
</evidence>
<keyword evidence="11" id="KW-1185">Reference proteome</keyword>
<evidence type="ECO:0000313" key="11">
    <source>
        <dbReference type="Proteomes" id="UP000501452"/>
    </source>
</evidence>
<dbReference type="PANTHER" id="PTHR32309">
    <property type="entry name" value="TYROSINE-PROTEIN KINASE"/>
    <property type="match status" value="1"/>
</dbReference>
<proteinExistence type="inferred from homology"/>